<dbReference type="InterPro" id="IPR028299">
    <property type="entry name" value="ClpA/B_CS2"/>
</dbReference>
<keyword evidence="5 6" id="KW-0143">Chaperone</keyword>
<dbReference type="Gene3D" id="3.40.50.300">
    <property type="entry name" value="P-loop containing nucleotide triphosphate hydrolases"/>
    <property type="match status" value="2"/>
</dbReference>
<gene>
    <name evidence="7" type="ORF">WM2015_1419</name>
</gene>
<dbReference type="SUPFAM" id="SSF81923">
    <property type="entry name" value="Double Clp-N motif"/>
    <property type="match status" value="1"/>
</dbReference>
<dbReference type="InterPro" id="IPR004176">
    <property type="entry name" value="Clp_R_N"/>
</dbReference>
<dbReference type="CDD" id="cd19499">
    <property type="entry name" value="RecA-like_ClpB_Hsp104-like"/>
    <property type="match status" value="1"/>
</dbReference>
<dbReference type="GO" id="GO:0016887">
    <property type="term" value="F:ATP hydrolysis activity"/>
    <property type="evidence" value="ECO:0007669"/>
    <property type="project" value="InterPro"/>
</dbReference>
<keyword evidence="7" id="KW-0378">Hydrolase</keyword>
<keyword evidence="4 6" id="KW-0067">ATP-binding</keyword>
<dbReference type="Pfam" id="PF00004">
    <property type="entry name" value="AAA"/>
    <property type="match status" value="1"/>
</dbReference>
<dbReference type="SMART" id="SM00382">
    <property type="entry name" value="AAA"/>
    <property type="match status" value="2"/>
</dbReference>
<dbReference type="Pfam" id="PF07724">
    <property type="entry name" value="AAA_2"/>
    <property type="match status" value="1"/>
</dbReference>
<dbReference type="GO" id="GO:0006508">
    <property type="term" value="P:proteolysis"/>
    <property type="evidence" value="ECO:0007669"/>
    <property type="project" value="UniProtKB-KW"/>
</dbReference>
<dbReference type="AlphaFoldDB" id="A0A0K0XVZ8"/>
<dbReference type="PROSITE" id="PS00870">
    <property type="entry name" value="CLPAB_1"/>
    <property type="match status" value="1"/>
</dbReference>
<keyword evidence="8" id="KW-1185">Reference proteome</keyword>
<dbReference type="GO" id="GO:0008233">
    <property type="term" value="F:peptidase activity"/>
    <property type="evidence" value="ECO:0007669"/>
    <property type="project" value="UniProtKB-KW"/>
</dbReference>
<name>A0A0K0XVZ8_9GAMM</name>
<comment type="similarity">
    <text evidence="1 6">Belongs to the ClpA/ClpB family.</text>
</comment>
<organism evidence="7 8">
    <name type="scientific">Wenzhouxiangella marina</name>
    <dbReference type="NCBI Taxonomy" id="1579979"/>
    <lineage>
        <taxon>Bacteria</taxon>
        <taxon>Pseudomonadati</taxon>
        <taxon>Pseudomonadota</taxon>
        <taxon>Gammaproteobacteria</taxon>
        <taxon>Chromatiales</taxon>
        <taxon>Wenzhouxiangellaceae</taxon>
        <taxon>Wenzhouxiangella</taxon>
    </lineage>
</organism>
<dbReference type="GO" id="GO:0005524">
    <property type="term" value="F:ATP binding"/>
    <property type="evidence" value="ECO:0007669"/>
    <property type="project" value="UniProtKB-KW"/>
</dbReference>
<dbReference type="NCBIfam" id="TIGR02639">
    <property type="entry name" value="ClpA"/>
    <property type="match status" value="1"/>
</dbReference>
<dbReference type="GO" id="GO:0034605">
    <property type="term" value="P:cellular response to heat"/>
    <property type="evidence" value="ECO:0007669"/>
    <property type="project" value="TreeGrafter"/>
</dbReference>
<dbReference type="InterPro" id="IPR003959">
    <property type="entry name" value="ATPase_AAA_core"/>
</dbReference>
<dbReference type="KEGG" id="wma:WM2015_1419"/>
<reference evidence="7 8" key="1">
    <citation type="submission" date="2015-07" db="EMBL/GenBank/DDBJ databases">
        <authorList>
            <person name="Noorani M."/>
        </authorList>
    </citation>
    <scope>NUCLEOTIDE SEQUENCE [LARGE SCALE GENOMIC DNA]</scope>
    <source>
        <strain evidence="7 8">KCTC 42284</strain>
    </source>
</reference>
<evidence type="ECO:0000256" key="6">
    <source>
        <dbReference type="RuleBase" id="RU004432"/>
    </source>
</evidence>
<evidence type="ECO:0000256" key="5">
    <source>
        <dbReference type="ARBA" id="ARBA00023186"/>
    </source>
</evidence>
<sequence length="763" mass="83906">MFSKDLELSISQAYHTARSKRHEFLTVEHLLLALLDNPSARDVLDACSIDIKRLGHDLSQVLDETIPVLSAGDQRDTQPTVGFQRVLQRALYHVQSAERKEVLGANVLVAMFGEKDSHAVYLMGQQDLSRLDVVNFISHGISKKGDAVEPSAAEAKSEAEAGGEDSSALSAYAINLNERAREDRIDPLIGRDMEVERTIQILCRRRKNNPLYVGESGVGKTALAEGLARRIVEGDVPDILKDAEIWSLDLGALLAGTKYRGDFEKRLKAVLAELKAREKSILFVDEIHTIIGAGAASGGVMDASNLIKPVLANGELRCIGSTTFEEYRGVFEKDRALARRFQKIDIVEPSVGETIEILNGLKHRFEEHHGVRYLPEGLEAAATLSARHINDRHLPDKAIDVIDEAGARERLKPESERVEAIGVHEIEEVVARMARIPPRQVSRSDRDALKTLERDLKMVVFGQDDAITTLASAIKMSRSGLADADRPIGSFLFAGPTGVGKTEITRQLALTLGIELIRFDMSEYMEAHTVSRLVGAPPGYVGFDRGGLLTEAVTQTPHAVLLLDEIEKAHPDVYNLLLQIMDHGKLTDANGRSADFRNVILVMTTNAGAALMHRRGIGFTRADHSTDGMEAIRRQFTPEFRNRLDAIIQFRPLPFEVILKVVDKFLMDLENQLADKGVTLDVDSAARNWLAEHGFDEQMGARPMKRVIQDAIKRPLADQLLFGELAERGGRVSVSLNPAGDGLDLEVDATVGTDLAPTEPEAG</sequence>
<protein>
    <submittedName>
        <fullName evidence="7">ATP-dependent Clp protease ATP-binding protein</fullName>
    </submittedName>
</protein>
<dbReference type="PATRIC" id="fig|1579979.3.peg.1455"/>
<dbReference type="Pfam" id="PF02861">
    <property type="entry name" value="Clp_N"/>
    <property type="match status" value="1"/>
</dbReference>
<dbReference type="Pfam" id="PF10431">
    <property type="entry name" value="ClpB_D2-small"/>
    <property type="match status" value="1"/>
</dbReference>
<dbReference type="STRING" id="1579979.WM2015_1419"/>
<dbReference type="Gene3D" id="1.10.8.60">
    <property type="match status" value="2"/>
</dbReference>
<evidence type="ECO:0000256" key="1">
    <source>
        <dbReference type="ARBA" id="ARBA00008675"/>
    </source>
</evidence>
<dbReference type="GO" id="GO:0043335">
    <property type="term" value="P:protein unfolding"/>
    <property type="evidence" value="ECO:0007669"/>
    <property type="project" value="InterPro"/>
</dbReference>
<dbReference type="Pfam" id="PF17871">
    <property type="entry name" value="AAA_lid_9"/>
    <property type="match status" value="1"/>
</dbReference>
<dbReference type="PROSITE" id="PS00871">
    <property type="entry name" value="CLPAB_2"/>
    <property type="match status" value="1"/>
</dbReference>
<dbReference type="EMBL" id="CP012154">
    <property type="protein sequence ID" value="AKS41791.1"/>
    <property type="molecule type" value="Genomic_DNA"/>
</dbReference>
<dbReference type="InterPro" id="IPR036628">
    <property type="entry name" value="Clp_N_dom_sf"/>
</dbReference>
<dbReference type="InterPro" id="IPR027417">
    <property type="entry name" value="P-loop_NTPase"/>
</dbReference>
<evidence type="ECO:0000313" key="7">
    <source>
        <dbReference type="EMBL" id="AKS41791.1"/>
    </source>
</evidence>
<dbReference type="InterPro" id="IPR050130">
    <property type="entry name" value="ClpA_ClpB"/>
</dbReference>
<proteinExistence type="inferred from homology"/>
<dbReference type="InterPro" id="IPR003593">
    <property type="entry name" value="AAA+_ATPase"/>
</dbReference>
<keyword evidence="7" id="KW-0645">Protease</keyword>
<dbReference type="FunFam" id="3.40.50.300:FF:000025">
    <property type="entry name" value="ATP-dependent Clp protease subunit"/>
    <property type="match status" value="1"/>
</dbReference>
<dbReference type="SMART" id="SM01086">
    <property type="entry name" value="ClpB_D2-small"/>
    <property type="match status" value="1"/>
</dbReference>
<dbReference type="Gene3D" id="1.10.1780.10">
    <property type="entry name" value="Clp, N-terminal domain"/>
    <property type="match status" value="1"/>
</dbReference>
<accession>A0A0K0XVZ8</accession>
<dbReference type="InterPro" id="IPR018368">
    <property type="entry name" value="ClpA/B_CS1"/>
</dbReference>
<evidence type="ECO:0000313" key="8">
    <source>
        <dbReference type="Proteomes" id="UP000066624"/>
    </source>
</evidence>
<dbReference type="SUPFAM" id="SSF52540">
    <property type="entry name" value="P-loop containing nucleoside triphosphate hydrolases"/>
    <property type="match status" value="2"/>
</dbReference>
<dbReference type="PANTHER" id="PTHR11638">
    <property type="entry name" value="ATP-DEPENDENT CLP PROTEASE"/>
    <property type="match status" value="1"/>
</dbReference>
<dbReference type="InterPro" id="IPR013461">
    <property type="entry name" value="ClpA"/>
</dbReference>
<dbReference type="OrthoDB" id="9803641at2"/>
<dbReference type="Proteomes" id="UP000066624">
    <property type="component" value="Chromosome"/>
</dbReference>
<evidence type="ECO:0000256" key="4">
    <source>
        <dbReference type="ARBA" id="ARBA00022840"/>
    </source>
</evidence>
<dbReference type="RefSeq" id="WP_049725405.1">
    <property type="nucleotide sequence ID" value="NZ_CP012154.1"/>
</dbReference>
<evidence type="ECO:0000256" key="3">
    <source>
        <dbReference type="ARBA" id="ARBA00022741"/>
    </source>
</evidence>
<dbReference type="PROSITE" id="PS51903">
    <property type="entry name" value="CLP_R"/>
    <property type="match status" value="1"/>
</dbReference>
<dbReference type="PANTHER" id="PTHR11638:SF111">
    <property type="entry name" value="ATP-DEPENDENT CLP PROTEASE ATP-BINDING SUBUNIT CLPA"/>
    <property type="match status" value="1"/>
</dbReference>
<dbReference type="CDD" id="cd00009">
    <property type="entry name" value="AAA"/>
    <property type="match status" value="1"/>
</dbReference>
<dbReference type="PRINTS" id="PR00300">
    <property type="entry name" value="CLPPROTEASEA"/>
</dbReference>
<evidence type="ECO:0000256" key="2">
    <source>
        <dbReference type="ARBA" id="ARBA00022737"/>
    </source>
</evidence>
<dbReference type="InterPro" id="IPR019489">
    <property type="entry name" value="Clp_ATPase_C"/>
</dbReference>
<dbReference type="GO" id="GO:0005737">
    <property type="term" value="C:cytoplasm"/>
    <property type="evidence" value="ECO:0007669"/>
    <property type="project" value="TreeGrafter"/>
</dbReference>
<dbReference type="InterPro" id="IPR041546">
    <property type="entry name" value="ClpA/ClpB_AAA_lid"/>
</dbReference>
<keyword evidence="3 6" id="KW-0547">Nucleotide-binding</keyword>
<dbReference type="InterPro" id="IPR001270">
    <property type="entry name" value="ClpA/B"/>
</dbReference>
<keyword evidence="2" id="KW-0677">Repeat</keyword>